<dbReference type="Pfam" id="PF12796">
    <property type="entry name" value="Ank_2"/>
    <property type="match status" value="1"/>
</dbReference>
<dbReference type="SUPFAM" id="SSF48403">
    <property type="entry name" value="Ankyrin repeat"/>
    <property type="match status" value="1"/>
</dbReference>
<evidence type="ECO:0000256" key="2">
    <source>
        <dbReference type="ARBA" id="ARBA00023043"/>
    </source>
</evidence>
<dbReference type="PROSITE" id="PS50088">
    <property type="entry name" value="ANK_REPEAT"/>
    <property type="match status" value="2"/>
</dbReference>
<comment type="caution">
    <text evidence="5">The sequence shown here is derived from an EMBL/GenBank/DDBJ whole genome shotgun (WGS) entry which is preliminary data.</text>
</comment>
<dbReference type="InterPro" id="IPR002110">
    <property type="entry name" value="Ankyrin_rpt"/>
</dbReference>
<protein>
    <submittedName>
        <fullName evidence="5">712_t:CDS:1</fullName>
    </submittedName>
</protein>
<dbReference type="PRINTS" id="PR01415">
    <property type="entry name" value="ANKYRIN"/>
</dbReference>
<keyword evidence="6" id="KW-1185">Reference proteome</keyword>
<organism evidence="5 6">
    <name type="scientific">Paraglomus brasilianum</name>
    <dbReference type="NCBI Taxonomy" id="144538"/>
    <lineage>
        <taxon>Eukaryota</taxon>
        <taxon>Fungi</taxon>
        <taxon>Fungi incertae sedis</taxon>
        <taxon>Mucoromycota</taxon>
        <taxon>Glomeromycotina</taxon>
        <taxon>Glomeromycetes</taxon>
        <taxon>Paraglomerales</taxon>
        <taxon>Paraglomeraceae</taxon>
        <taxon>Paraglomus</taxon>
    </lineage>
</organism>
<dbReference type="InterPro" id="IPR036770">
    <property type="entry name" value="Ankyrin_rpt-contain_sf"/>
</dbReference>
<evidence type="ECO:0000256" key="4">
    <source>
        <dbReference type="SAM" id="MobiDB-lite"/>
    </source>
</evidence>
<keyword evidence="2 3" id="KW-0040">ANK repeat</keyword>
<dbReference type="OrthoDB" id="10057496at2759"/>
<dbReference type="Gene3D" id="1.25.40.20">
    <property type="entry name" value="Ankyrin repeat-containing domain"/>
    <property type="match status" value="1"/>
</dbReference>
<evidence type="ECO:0000313" key="5">
    <source>
        <dbReference type="EMBL" id="CAG8489316.1"/>
    </source>
</evidence>
<dbReference type="PROSITE" id="PS50297">
    <property type="entry name" value="ANK_REP_REGION"/>
    <property type="match status" value="2"/>
</dbReference>
<evidence type="ECO:0000256" key="3">
    <source>
        <dbReference type="PROSITE-ProRule" id="PRU00023"/>
    </source>
</evidence>
<reference evidence="5" key="1">
    <citation type="submission" date="2021-06" db="EMBL/GenBank/DDBJ databases">
        <authorList>
            <person name="Kallberg Y."/>
            <person name="Tangrot J."/>
            <person name="Rosling A."/>
        </authorList>
    </citation>
    <scope>NUCLEOTIDE SEQUENCE</scope>
    <source>
        <strain evidence="5">BR232B</strain>
    </source>
</reference>
<dbReference type="Pfam" id="PF13637">
    <property type="entry name" value="Ank_4"/>
    <property type="match status" value="1"/>
</dbReference>
<evidence type="ECO:0000313" key="6">
    <source>
        <dbReference type="Proteomes" id="UP000789739"/>
    </source>
</evidence>
<name>A0A9N8WJH3_9GLOM</name>
<dbReference type="EMBL" id="CAJVPI010000146">
    <property type="protein sequence ID" value="CAG8489316.1"/>
    <property type="molecule type" value="Genomic_DNA"/>
</dbReference>
<dbReference type="PANTHER" id="PTHR24126:SF14">
    <property type="entry name" value="ANK_REP_REGION DOMAIN-CONTAINING PROTEIN"/>
    <property type="match status" value="1"/>
</dbReference>
<feature type="repeat" description="ANK" evidence="3">
    <location>
        <begin position="41"/>
        <end position="64"/>
    </location>
</feature>
<accession>A0A9N8WJH3</accession>
<sequence>MALDKEIVSEVIACARFGELDELKSYIDQYSAAYLVEKDEYGNTALHMASANGHLEIVEYIIQKLGSSASDIINAQNDSGNTALHWSALNGHQTIVEVLITHGVNAKIKNTAGRTAISEAQQNGHEQTVEYLLSVVDPTNGNENPEEEKDVNMVGTGE</sequence>
<proteinExistence type="predicted"/>
<dbReference type="AlphaFoldDB" id="A0A9N8WJH3"/>
<keyword evidence="1" id="KW-0677">Repeat</keyword>
<feature type="repeat" description="ANK" evidence="3">
    <location>
        <begin position="79"/>
        <end position="111"/>
    </location>
</feature>
<evidence type="ECO:0000256" key="1">
    <source>
        <dbReference type="ARBA" id="ARBA00022737"/>
    </source>
</evidence>
<dbReference type="PANTHER" id="PTHR24126">
    <property type="entry name" value="ANKYRIN REPEAT, PH AND SEC7 DOMAIN CONTAINING PROTEIN SECG-RELATED"/>
    <property type="match status" value="1"/>
</dbReference>
<gene>
    <name evidence="5" type="ORF">PBRASI_LOCUS2014</name>
</gene>
<feature type="region of interest" description="Disordered" evidence="4">
    <location>
        <begin position="137"/>
        <end position="158"/>
    </location>
</feature>
<dbReference type="SMART" id="SM00248">
    <property type="entry name" value="ANK"/>
    <property type="match status" value="3"/>
</dbReference>
<dbReference type="Proteomes" id="UP000789739">
    <property type="component" value="Unassembled WGS sequence"/>
</dbReference>